<feature type="domain" description="HTH rpiR-type" evidence="4">
    <location>
        <begin position="4"/>
        <end position="80"/>
    </location>
</feature>
<comment type="caution">
    <text evidence="6">The sequence shown here is derived from an EMBL/GenBank/DDBJ whole genome shotgun (WGS) entry which is preliminary data.</text>
</comment>
<gene>
    <name evidence="6" type="ORF">ABUE31_18095</name>
</gene>
<protein>
    <submittedName>
        <fullName evidence="6">MurR/RpiR family transcriptional regulator</fullName>
    </submittedName>
</protein>
<dbReference type="EMBL" id="JBFOCI010000006">
    <property type="protein sequence ID" value="MEW9807903.1"/>
    <property type="molecule type" value="Genomic_DNA"/>
</dbReference>
<dbReference type="PROSITE" id="PS51464">
    <property type="entry name" value="SIS"/>
    <property type="match status" value="1"/>
</dbReference>
<dbReference type="CDD" id="cd05013">
    <property type="entry name" value="SIS_RpiR"/>
    <property type="match status" value="1"/>
</dbReference>
<dbReference type="PROSITE" id="PS51071">
    <property type="entry name" value="HTH_RPIR"/>
    <property type="match status" value="1"/>
</dbReference>
<dbReference type="PANTHER" id="PTHR30514">
    <property type="entry name" value="GLUCOKINASE"/>
    <property type="match status" value="1"/>
</dbReference>
<evidence type="ECO:0000259" key="4">
    <source>
        <dbReference type="PROSITE" id="PS51071"/>
    </source>
</evidence>
<dbReference type="InterPro" id="IPR046348">
    <property type="entry name" value="SIS_dom_sf"/>
</dbReference>
<keyword evidence="7" id="KW-1185">Reference proteome</keyword>
<dbReference type="Proteomes" id="UP001556196">
    <property type="component" value="Unassembled WGS sequence"/>
</dbReference>
<keyword evidence="2" id="KW-0238">DNA-binding</keyword>
<dbReference type="InterPro" id="IPR047640">
    <property type="entry name" value="RpiR-like"/>
</dbReference>
<evidence type="ECO:0000256" key="1">
    <source>
        <dbReference type="ARBA" id="ARBA00023015"/>
    </source>
</evidence>
<organism evidence="6 7">
    <name type="scientific">Mesorhizobium marinum</name>
    <dbReference type="NCBI Taxonomy" id="3228790"/>
    <lineage>
        <taxon>Bacteria</taxon>
        <taxon>Pseudomonadati</taxon>
        <taxon>Pseudomonadota</taxon>
        <taxon>Alphaproteobacteria</taxon>
        <taxon>Hyphomicrobiales</taxon>
        <taxon>Phyllobacteriaceae</taxon>
        <taxon>Mesorhizobium</taxon>
    </lineage>
</organism>
<dbReference type="InterPro" id="IPR000281">
    <property type="entry name" value="HTH_RpiR"/>
</dbReference>
<dbReference type="PANTHER" id="PTHR30514:SF18">
    <property type="entry name" value="RPIR-FAMILY TRANSCRIPTIONAL REGULATOR"/>
    <property type="match status" value="1"/>
</dbReference>
<dbReference type="Pfam" id="PF01380">
    <property type="entry name" value="SIS"/>
    <property type="match status" value="1"/>
</dbReference>
<evidence type="ECO:0000256" key="2">
    <source>
        <dbReference type="ARBA" id="ARBA00023125"/>
    </source>
</evidence>
<dbReference type="RefSeq" id="WP_367725106.1">
    <property type="nucleotide sequence ID" value="NZ_JBFOCH010000029.1"/>
</dbReference>
<keyword evidence="3" id="KW-0804">Transcription</keyword>
<dbReference type="Gene3D" id="1.10.10.10">
    <property type="entry name" value="Winged helix-like DNA-binding domain superfamily/Winged helix DNA-binding domain"/>
    <property type="match status" value="1"/>
</dbReference>
<evidence type="ECO:0000313" key="7">
    <source>
        <dbReference type="Proteomes" id="UP001556196"/>
    </source>
</evidence>
<dbReference type="InterPro" id="IPR009057">
    <property type="entry name" value="Homeodomain-like_sf"/>
</dbReference>
<dbReference type="SUPFAM" id="SSF46689">
    <property type="entry name" value="Homeodomain-like"/>
    <property type="match status" value="1"/>
</dbReference>
<evidence type="ECO:0000259" key="5">
    <source>
        <dbReference type="PROSITE" id="PS51464"/>
    </source>
</evidence>
<name>A0ABV3R558_9HYPH</name>
<reference evidence="6 7" key="1">
    <citation type="submission" date="2024-06" db="EMBL/GenBank/DDBJ databases">
        <authorList>
            <person name="Tuo L."/>
        </authorList>
    </citation>
    <scope>NUCLEOTIDE SEQUENCE [LARGE SCALE GENOMIC DNA]</scope>
    <source>
        <strain evidence="6 7">ZMM04-5</strain>
    </source>
</reference>
<feature type="domain" description="SIS" evidence="5">
    <location>
        <begin position="130"/>
        <end position="262"/>
    </location>
</feature>
<proteinExistence type="predicted"/>
<accession>A0ABV3R558</accession>
<dbReference type="Pfam" id="PF01418">
    <property type="entry name" value="HTH_6"/>
    <property type="match status" value="1"/>
</dbReference>
<dbReference type="InterPro" id="IPR036388">
    <property type="entry name" value="WH-like_DNA-bd_sf"/>
</dbReference>
<dbReference type="Gene3D" id="3.40.50.10490">
    <property type="entry name" value="Glucose-6-phosphate isomerase like protein, domain 1"/>
    <property type="match status" value="1"/>
</dbReference>
<sequence>MQATPLSDQIVQVFDTLSGQLQLAARYVLEHPSDVALLSMREQARQANVQPATMTRLAKQLGFSGYDDVKQLYADAMRDGGTGFAGKVGAQAATQKRRGDHSLAADMAGLIGGQIAGLAQPAALDGLVEAARHIGDARRIYCLGLRSSYSAAWHLHYILSLSGKQSTMLDATGGIGADPLGSASADDVLVAVSVLPYTRQTVEITEYAQAGGVRVVAITDSPVAPLAQRAACTLIVPTESPSFLHTMSSAFVVAEILGALVAGRAGEAARDALARLDRQSAALDTHYQARNRRP</sequence>
<dbReference type="InterPro" id="IPR001347">
    <property type="entry name" value="SIS_dom"/>
</dbReference>
<dbReference type="SUPFAM" id="SSF53697">
    <property type="entry name" value="SIS domain"/>
    <property type="match status" value="1"/>
</dbReference>
<evidence type="ECO:0000313" key="6">
    <source>
        <dbReference type="EMBL" id="MEW9807903.1"/>
    </source>
</evidence>
<dbReference type="InterPro" id="IPR035472">
    <property type="entry name" value="RpiR-like_SIS"/>
</dbReference>
<evidence type="ECO:0000256" key="3">
    <source>
        <dbReference type="ARBA" id="ARBA00023163"/>
    </source>
</evidence>
<keyword evidence="1" id="KW-0805">Transcription regulation</keyword>